<dbReference type="GO" id="GO:0009294">
    <property type="term" value="P:DNA-mediated transformation"/>
    <property type="evidence" value="ECO:0007669"/>
    <property type="project" value="InterPro"/>
</dbReference>
<dbReference type="RefSeq" id="WP_156624782.1">
    <property type="nucleotide sequence ID" value="NZ_CACRTO010000005.1"/>
</dbReference>
<dbReference type="AlphaFoldDB" id="A0A6N2Z4R7"/>
<accession>A0A6N2Z4R7</accession>
<evidence type="ECO:0000313" key="3">
    <source>
        <dbReference type="EMBL" id="VYT74359.1"/>
    </source>
</evidence>
<proteinExistence type="inferred from homology"/>
<dbReference type="PANTHER" id="PTHR43022:SF1">
    <property type="entry name" value="PROTEIN SMF"/>
    <property type="match status" value="1"/>
</dbReference>
<comment type="similarity">
    <text evidence="1">Belongs to the DprA/Smf family.</text>
</comment>
<dbReference type="NCBIfam" id="TIGR00732">
    <property type="entry name" value="dprA"/>
    <property type="match status" value="1"/>
</dbReference>
<dbReference type="PANTHER" id="PTHR43022">
    <property type="entry name" value="PROTEIN SMF"/>
    <property type="match status" value="1"/>
</dbReference>
<organism evidence="3">
    <name type="scientific">Clostridium tertium</name>
    <dbReference type="NCBI Taxonomy" id="1559"/>
    <lineage>
        <taxon>Bacteria</taxon>
        <taxon>Bacillati</taxon>
        <taxon>Bacillota</taxon>
        <taxon>Clostridia</taxon>
        <taxon>Eubacteriales</taxon>
        <taxon>Clostridiaceae</taxon>
        <taxon>Clostridium</taxon>
    </lineage>
</organism>
<sequence>MNKDELWFILLKLSNDKKRKLIEYYKDEKNIRLNKRSIKELINKIDEVTDESIEKFWYDLINNGIRYITINHKEYPKSLLEGNDPPYCLFYKGNIDLLKGKLVAIVGARKCSGYGSEVAKRIAKEISENNITVVSGLAAGIDSIAQKNAIDYKGKTIGVLGCGIDVIYPRSNKYLYSEILNKGGLILSEYLPKVPPLAFNFPRRNRIISGISERLIIIEASDKSGSLITVDFALELGRDIMAIPGPVINGNSAGCNKLIRDGAKPFTEMQDLYEFLNINKKNEDKIVKNSYKELLLREINSEPKHLDDIIKSVNVDRRVLFELLFEMQNRNEIICLPGNYYAKSI</sequence>
<gene>
    <name evidence="3" type="ORF">CTLFYP3_00579</name>
</gene>
<dbReference type="Pfam" id="PF02481">
    <property type="entry name" value="DNA_processg_A"/>
    <property type="match status" value="1"/>
</dbReference>
<dbReference type="Gene3D" id="3.40.50.450">
    <property type="match status" value="1"/>
</dbReference>
<dbReference type="EMBL" id="CACRTO010000005">
    <property type="protein sequence ID" value="VYT74359.1"/>
    <property type="molecule type" value="Genomic_DNA"/>
</dbReference>
<evidence type="ECO:0000259" key="2">
    <source>
        <dbReference type="Pfam" id="PF02481"/>
    </source>
</evidence>
<evidence type="ECO:0000256" key="1">
    <source>
        <dbReference type="ARBA" id="ARBA00006525"/>
    </source>
</evidence>
<name>A0A6N2Z4R7_9CLOT</name>
<dbReference type="InterPro" id="IPR003488">
    <property type="entry name" value="DprA"/>
</dbReference>
<dbReference type="SUPFAM" id="SSF102405">
    <property type="entry name" value="MCP/YpsA-like"/>
    <property type="match status" value="1"/>
</dbReference>
<dbReference type="InterPro" id="IPR057666">
    <property type="entry name" value="DrpA_SLOG"/>
</dbReference>
<feature type="domain" description="Smf/DprA SLOG" evidence="2">
    <location>
        <begin position="67"/>
        <end position="276"/>
    </location>
</feature>
<protein>
    <recommendedName>
        <fullName evidence="2">Smf/DprA SLOG domain-containing protein</fullName>
    </recommendedName>
</protein>
<reference evidence="3" key="1">
    <citation type="submission" date="2019-11" db="EMBL/GenBank/DDBJ databases">
        <authorList>
            <person name="Feng L."/>
        </authorList>
    </citation>
    <scope>NUCLEOTIDE SEQUENCE</scope>
    <source>
        <strain evidence="3">CTertiumLFYP3</strain>
    </source>
</reference>